<dbReference type="EMBL" id="JAWDGP010005530">
    <property type="protein sequence ID" value="KAK3756260.1"/>
    <property type="molecule type" value="Genomic_DNA"/>
</dbReference>
<dbReference type="FunFam" id="3.90.530.10:FF:000001">
    <property type="entry name" value="DNA repair protein complementing XP-A cells"/>
    <property type="match status" value="1"/>
</dbReference>
<gene>
    <name evidence="12" type="ORF">RRG08_035320</name>
</gene>
<comment type="similarity">
    <text evidence="2">Belongs to the XPA family.</text>
</comment>
<keyword evidence="6" id="KW-0862">Zinc</keyword>
<protein>
    <recommendedName>
        <fullName evidence="11">XPA C-terminal domain-containing protein</fullName>
    </recommendedName>
</protein>
<evidence type="ECO:0000256" key="2">
    <source>
        <dbReference type="ARBA" id="ARBA00005548"/>
    </source>
</evidence>
<evidence type="ECO:0000256" key="5">
    <source>
        <dbReference type="ARBA" id="ARBA00022771"/>
    </source>
</evidence>
<feature type="domain" description="XPA C-terminal" evidence="11">
    <location>
        <begin position="164"/>
        <end position="215"/>
    </location>
</feature>
<dbReference type="GO" id="GO:0070914">
    <property type="term" value="P:UV-damage excision repair"/>
    <property type="evidence" value="ECO:0007669"/>
    <property type="project" value="TreeGrafter"/>
</dbReference>
<keyword evidence="13" id="KW-1185">Reference proteome</keyword>
<dbReference type="GO" id="GO:0003684">
    <property type="term" value="F:damaged DNA binding"/>
    <property type="evidence" value="ECO:0007669"/>
    <property type="project" value="InterPro"/>
</dbReference>
<dbReference type="PANTHER" id="PTHR10142:SF0">
    <property type="entry name" value="DNA REPAIR PROTEIN COMPLEMENTING XP-A CELLS"/>
    <property type="match status" value="1"/>
</dbReference>
<evidence type="ECO:0000256" key="6">
    <source>
        <dbReference type="ARBA" id="ARBA00022833"/>
    </source>
</evidence>
<comment type="caution">
    <text evidence="12">The sequence shown here is derived from an EMBL/GenBank/DDBJ whole genome shotgun (WGS) entry which is preliminary data.</text>
</comment>
<keyword evidence="4" id="KW-0227">DNA damage</keyword>
<name>A0AAE0YSI9_9GAST</name>
<evidence type="ECO:0000256" key="9">
    <source>
        <dbReference type="ARBA" id="ARBA00023242"/>
    </source>
</evidence>
<dbReference type="PROSITE" id="PS00752">
    <property type="entry name" value="XPA_1"/>
    <property type="match status" value="1"/>
</dbReference>
<reference evidence="12" key="1">
    <citation type="journal article" date="2023" name="G3 (Bethesda)">
        <title>A reference genome for the long-term kleptoplast-retaining sea slug Elysia crispata morphotype clarki.</title>
        <authorList>
            <person name="Eastman K.E."/>
            <person name="Pendleton A.L."/>
            <person name="Shaikh M.A."/>
            <person name="Suttiyut T."/>
            <person name="Ogas R."/>
            <person name="Tomko P."/>
            <person name="Gavelis G."/>
            <person name="Widhalm J.R."/>
            <person name="Wisecaver J.H."/>
        </authorList>
    </citation>
    <scope>NUCLEOTIDE SEQUENCE</scope>
    <source>
        <strain evidence="12">ECLA1</strain>
    </source>
</reference>
<dbReference type="GO" id="GO:0000110">
    <property type="term" value="C:nucleotide-excision repair factor 1 complex"/>
    <property type="evidence" value="ECO:0007669"/>
    <property type="project" value="TreeGrafter"/>
</dbReference>
<keyword evidence="7" id="KW-0238">DNA-binding</keyword>
<dbReference type="Pfam" id="PF01286">
    <property type="entry name" value="XPA_N"/>
    <property type="match status" value="1"/>
</dbReference>
<dbReference type="Proteomes" id="UP001283361">
    <property type="component" value="Unassembled WGS sequence"/>
</dbReference>
<proteinExistence type="inferred from homology"/>
<dbReference type="SUPFAM" id="SSF46955">
    <property type="entry name" value="Putative DNA-binding domain"/>
    <property type="match status" value="1"/>
</dbReference>
<keyword evidence="3" id="KW-0479">Metal-binding</keyword>
<evidence type="ECO:0000256" key="8">
    <source>
        <dbReference type="ARBA" id="ARBA00023204"/>
    </source>
</evidence>
<feature type="region of interest" description="Disordered" evidence="10">
    <location>
        <begin position="40"/>
        <end position="81"/>
    </location>
</feature>
<keyword evidence="8" id="KW-0234">DNA repair</keyword>
<dbReference type="InterPro" id="IPR009061">
    <property type="entry name" value="DNA-bd_dom_put_sf"/>
</dbReference>
<comment type="subcellular location">
    <subcellularLocation>
        <location evidence="1">Nucleus</location>
    </subcellularLocation>
</comment>
<dbReference type="Pfam" id="PF05181">
    <property type="entry name" value="XPA_C"/>
    <property type="match status" value="1"/>
</dbReference>
<keyword evidence="5" id="KW-0863">Zinc-finger</keyword>
<dbReference type="InterPro" id="IPR022652">
    <property type="entry name" value="Znf_XPA_CS"/>
</dbReference>
<feature type="compositionally biased region" description="Basic and acidic residues" evidence="10">
    <location>
        <begin position="70"/>
        <end position="81"/>
    </location>
</feature>
<dbReference type="InterPro" id="IPR037129">
    <property type="entry name" value="XPA_sf"/>
</dbReference>
<dbReference type="Gene3D" id="3.90.530.10">
    <property type="entry name" value="XPA C-terminal domain"/>
    <property type="match status" value="1"/>
</dbReference>
<evidence type="ECO:0000256" key="3">
    <source>
        <dbReference type="ARBA" id="ARBA00022723"/>
    </source>
</evidence>
<keyword evidence="9" id="KW-0539">Nucleus</keyword>
<dbReference type="PANTHER" id="PTHR10142">
    <property type="entry name" value="DNA REPAIR PROTEIN COMPLEMENTING XP-A CELLS"/>
    <property type="match status" value="1"/>
</dbReference>
<dbReference type="NCBIfam" id="TIGR00598">
    <property type="entry name" value="rad14"/>
    <property type="match status" value="1"/>
</dbReference>
<organism evidence="12 13">
    <name type="scientific">Elysia crispata</name>
    <name type="common">lettuce slug</name>
    <dbReference type="NCBI Taxonomy" id="231223"/>
    <lineage>
        <taxon>Eukaryota</taxon>
        <taxon>Metazoa</taxon>
        <taxon>Spiralia</taxon>
        <taxon>Lophotrochozoa</taxon>
        <taxon>Mollusca</taxon>
        <taxon>Gastropoda</taxon>
        <taxon>Heterobranchia</taxon>
        <taxon>Euthyneura</taxon>
        <taxon>Panpulmonata</taxon>
        <taxon>Sacoglossa</taxon>
        <taxon>Placobranchoidea</taxon>
        <taxon>Plakobranchidae</taxon>
        <taxon>Elysia</taxon>
    </lineage>
</organism>
<dbReference type="GO" id="GO:1901255">
    <property type="term" value="P:nucleotide-excision repair involved in interstrand cross-link repair"/>
    <property type="evidence" value="ECO:0007669"/>
    <property type="project" value="TreeGrafter"/>
</dbReference>
<dbReference type="GO" id="GO:0006284">
    <property type="term" value="P:base-excision repair"/>
    <property type="evidence" value="ECO:0007669"/>
    <property type="project" value="TreeGrafter"/>
</dbReference>
<feature type="compositionally biased region" description="Basic and acidic residues" evidence="10">
    <location>
        <begin position="50"/>
        <end position="63"/>
    </location>
</feature>
<dbReference type="SUPFAM" id="SSF57716">
    <property type="entry name" value="Glucocorticoid receptor-like (DNA-binding domain)"/>
    <property type="match status" value="1"/>
</dbReference>
<evidence type="ECO:0000256" key="1">
    <source>
        <dbReference type="ARBA" id="ARBA00004123"/>
    </source>
</evidence>
<evidence type="ECO:0000313" key="12">
    <source>
        <dbReference type="EMBL" id="KAK3756260.1"/>
    </source>
</evidence>
<evidence type="ECO:0000259" key="11">
    <source>
        <dbReference type="Pfam" id="PF05181"/>
    </source>
</evidence>
<sequence>MWMKNINDESLSDRVSVTEITFVKIKRIFFCGEMESQEHSQSKLTPAQRARMERNKKRAEQLRKSRITKRSHEKDKERSLEAKVQRTAVEVDTGAGFFLEDVTGEVCSSSKAVLLDPPKIVHEPGPVIEVDNLLCEECEKEFLDSYLFKTFNFPVCDRCRDEEKHSLITKTDAKNEYLLKDEDFDKREPELKFILRKNPHNPRWGDMKLFLRLQVYKRAMEVWGSEAKLQEAKDERIDNREKAKQKKFNKKLKELRMSVRSSLWRRDLSGHQHEYGEEEYDEDEDMYSKTCCSCGHVWSYEKM</sequence>
<evidence type="ECO:0000313" key="13">
    <source>
        <dbReference type="Proteomes" id="UP001283361"/>
    </source>
</evidence>
<dbReference type="InterPro" id="IPR022656">
    <property type="entry name" value="XPA_C"/>
</dbReference>
<dbReference type="CDD" id="cd21076">
    <property type="entry name" value="DBD_XPA"/>
    <property type="match status" value="1"/>
</dbReference>
<dbReference type="GO" id="GO:0000715">
    <property type="term" value="P:nucleotide-excision repair, DNA damage recognition"/>
    <property type="evidence" value="ECO:0007669"/>
    <property type="project" value="TreeGrafter"/>
</dbReference>
<evidence type="ECO:0000256" key="7">
    <source>
        <dbReference type="ARBA" id="ARBA00023125"/>
    </source>
</evidence>
<dbReference type="AlphaFoldDB" id="A0AAE0YSI9"/>
<dbReference type="InterPro" id="IPR000465">
    <property type="entry name" value="XPA/RAD14"/>
</dbReference>
<accession>A0AAE0YSI9</accession>
<dbReference type="GO" id="GO:0008270">
    <property type="term" value="F:zinc ion binding"/>
    <property type="evidence" value="ECO:0007669"/>
    <property type="project" value="UniProtKB-KW"/>
</dbReference>
<evidence type="ECO:0000256" key="10">
    <source>
        <dbReference type="SAM" id="MobiDB-lite"/>
    </source>
</evidence>
<evidence type="ECO:0000256" key="4">
    <source>
        <dbReference type="ARBA" id="ARBA00022763"/>
    </source>
</evidence>